<accession>A0A8J2KV90</accession>
<evidence type="ECO:0000313" key="1">
    <source>
        <dbReference type="EMBL" id="CAG7824072.1"/>
    </source>
</evidence>
<feature type="non-terminal residue" evidence="1">
    <location>
        <position position="1"/>
    </location>
</feature>
<sequence length="57" mass="6874">KAWIGIFLPKNMEEDPDREEIQRLIDDPKSVKRRTLFAVFFYESYFAVHTPYSDLHL</sequence>
<dbReference type="Proteomes" id="UP000708208">
    <property type="component" value="Unassembled WGS sequence"/>
</dbReference>
<gene>
    <name evidence="1" type="ORF">AFUS01_LOCUS34252</name>
</gene>
<comment type="caution">
    <text evidence="1">The sequence shown here is derived from an EMBL/GenBank/DDBJ whole genome shotgun (WGS) entry which is preliminary data.</text>
</comment>
<name>A0A8J2KV90_9HEXA</name>
<evidence type="ECO:0000313" key="2">
    <source>
        <dbReference type="Proteomes" id="UP000708208"/>
    </source>
</evidence>
<proteinExistence type="predicted"/>
<protein>
    <submittedName>
        <fullName evidence="1">Uncharacterized protein</fullName>
    </submittedName>
</protein>
<dbReference type="AlphaFoldDB" id="A0A8J2KV90"/>
<reference evidence="1" key="1">
    <citation type="submission" date="2021-06" db="EMBL/GenBank/DDBJ databases">
        <authorList>
            <person name="Hodson N. C."/>
            <person name="Mongue J. A."/>
            <person name="Jaron S. K."/>
        </authorList>
    </citation>
    <scope>NUCLEOTIDE SEQUENCE</scope>
</reference>
<keyword evidence="2" id="KW-1185">Reference proteome</keyword>
<organism evidence="1 2">
    <name type="scientific">Allacma fusca</name>
    <dbReference type="NCBI Taxonomy" id="39272"/>
    <lineage>
        <taxon>Eukaryota</taxon>
        <taxon>Metazoa</taxon>
        <taxon>Ecdysozoa</taxon>
        <taxon>Arthropoda</taxon>
        <taxon>Hexapoda</taxon>
        <taxon>Collembola</taxon>
        <taxon>Symphypleona</taxon>
        <taxon>Sminthuridae</taxon>
        <taxon>Allacma</taxon>
    </lineage>
</organism>
<dbReference type="EMBL" id="CAJVCH010531594">
    <property type="protein sequence ID" value="CAG7824072.1"/>
    <property type="molecule type" value="Genomic_DNA"/>
</dbReference>